<name>A0AAC8VVN9_9PROT</name>
<gene>
    <name evidence="1" type="ORF">AL072_04280</name>
</gene>
<dbReference type="PANTHER" id="PTHR35175">
    <property type="entry name" value="DUF1289 DOMAIN-CONTAINING PROTEIN"/>
    <property type="match status" value="1"/>
</dbReference>
<reference evidence="2" key="1">
    <citation type="submission" date="2015-08" db="EMBL/GenBank/DDBJ databases">
        <title>Complete Genome Sequence of Azospirillum thiophilum BV-S.</title>
        <authorList>
            <person name="Fomenkov A."/>
            <person name="Vincze T."/>
            <person name="Grabovich M."/>
            <person name="Dubinina G."/>
            <person name="Orlova M."/>
            <person name="Belousova E."/>
            <person name="Roberts R.J."/>
        </authorList>
    </citation>
    <scope>NUCLEOTIDE SEQUENCE [LARGE SCALE GENOMIC DNA]</scope>
    <source>
        <strain evidence="2">BV-S</strain>
    </source>
</reference>
<dbReference type="RefSeq" id="WP_045581373.1">
    <property type="nucleotide sequence ID" value="NZ_CP012401.1"/>
</dbReference>
<organism evidence="1 2">
    <name type="scientific">Azospirillum thiophilum</name>
    <dbReference type="NCBI Taxonomy" id="528244"/>
    <lineage>
        <taxon>Bacteria</taxon>
        <taxon>Pseudomonadati</taxon>
        <taxon>Pseudomonadota</taxon>
        <taxon>Alphaproteobacteria</taxon>
        <taxon>Rhodospirillales</taxon>
        <taxon>Azospirillaceae</taxon>
        <taxon>Azospirillum</taxon>
    </lineage>
</organism>
<accession>A0AAC8VVN9</accession>
<dbReference type="AlphaFoldDB" id="A0AAC8VVN9"/>
<proteinExistence type="predicted"/>
<reference evidence="1 2" key="2">
    <citation type="journal article" date="2016" name="Genome Announc.">
        <title>Complete Genome Sequence of a Strain of Azospirillum thiophilum Isolated from a Sulfide Spring.</title>
        <authorList>
            <person name="Fomenkov A."/>
            <person name="Vincze T."/>
            <person name="Grabovich M."/>
            <person name="Anton B.P."/>
            <person name="Dubinina G."/>
            <person name="Orlova M."/>
            <person name="Belousova E."/>
            <person name="Roberts R.J."/>
        </authorList>
    </citation>
    <scope>NUCLEOTIDE SEQUENCE [LARGE SCALE GENOMIC DNA]</scope>
    <source>
        <strain evidence="1 2">BV-S</strain>
    </source>
</reference>
<sequence>MMQAPPETPPGDHVPSPCIRLCTLDQSDVCVGCYRKLDDIIAWRVLDPAGRLAVLAAADRRRAAAAGIGGPGRQGE</sequence>
<evidence type="ECO:0008006" key="3">
    <source>
        <dbReference type="Google" id="ProtNLM"/>
    </source>
</evidence>
<protein>
    <recommendedName>
        <fullName evidence="3">DUF1289 domain-containing protein</fullName>
    </recommendedName>
</protein>
<dbReference type="KEGG" id="ati:AL072_04280"/>
<dbReference type="Proteomes" id="UP000069935">
    <property type="component" value="Chromosome 1"/>
</dbReference>
<evidence type="ECO:0000313" key="2">
    <source>
        <dbReference type="Proteomes" id="UP000069935"/>
    </source>
</evidence>
<keyword evidence="2" id="KW-1185">Reference proteome</keyword>
<evidence type="ECO:0000313" key="1">
    <source>
        <dbReference type="EMBL" id="ALG70260.1"/>
    </source>
</evidence>
<dbReference type="InterPro" id="IPR010710">
    <property type="entry name" value="DUF1289"/>
</dbReference>
<dbReference type="PANTHER" id="PTHR35175:SF2">
    <property type="entry name" value="DUF1289 DOMAIN-CONTAINING PROTEIN"/>
    <property type="match status" value="1"/>
</dbReference>
<dbReference type="Pfam" id="PF06945">
    <property type="entry name" value="DUF1289"/>
    <property type="match status" value="1"/>
</dbReference>
<dbReference type="EMBL" id="CP012401">
    <property type="protein sequence ID" value="ALG70260.1"/>
    <property type="molecule type" value="Genomic_DNA"/>
</dbReference>